<feature type="coiled-coil region" evidence="1">
    <location>
        <begin position="419"/>
        <end position="471"/>
    </location>
</feature>
<protein>
    <recommendedName>
        <fullName evidence="3">C2 domain-containing protein</fullName>
    </recommendedName>
</protein>
<feature type="region of interest" description="Disordered" evidence="2">
    <location>
        <begin position="711"/>
        <end position="750"/>
    </location>
</feature>
<dbReference type="EMBL" id="AUPL01000409">
    <property type="protein sequence ID" value="ESL11832.1"/>
    <property type="molecule type" value="Genomic_DNA"/>
</dbReference>
<feature type="compositionally biased region" description="Polar residues" evidence="2">
    <location>
        <begin position="715"/>
        <end position="729"/>
    </location>
</feature>
<evidence type="ECO:0000256" key="1">
    <source>
        <dbReference type="SAM" id="Coils"/>
    </source>
</evidence>
<name>A0A061JEA1_TRYRA</name>
<dbReference type="AlphaFoldDB" id="A0A061JEA1"/>
<feature type="domain" description="C2" evidence="3">
    <location>
        <begin position="744"/>
        <end position="866"/>
    </location>
</feature>
<dbReference type="SUPFAM" id="SSF49562">
    <property type="entry name" value="C2 domain (Calcium/lipid-binding domain, CaLB)"/>
    <property type="match status" value="1"/>
</dbReference>
<dbReference type="Pfam" id="PF00168">
    <property type="entry name" value="C2"/>
    <property type="match status" value="1"/>
</dbReference>
<gene>
    <name evidence="4" type="ORF">TRSC58_00409</name>
</gene>
<dbReference type="CDD" id="cd00030">
    <property type="entry name" value="C2"/>
    <property type="match status" value="1"/>
</dbReference>
<evidence type="ECO:0000256" key="2">
    <source>
        <dbReference type="SAM" id="MobiDB-lite"/>
    </source>
</evidence>
<evidence type="ECO:0000313" key="4">
    <source>
        <dbReference type="EMBL" id="ESL11832.1"/>
    </source>
</evidence>
<dbReference type="SMART" id="SM00239">
    <property type="entry name" value="C2"/>
    <property type="match status" value="1"/>
</dbReference>
<evidence type="ECO:0000259" key="3">
    <source>
        <dbReference type="PROSITE" id="PS50004"/>
    </source>
</evidence>
<dbReference type="InterPro" id="IPR000008">
    <property type="entry name" value="C2_dom"/>
</dbReference>
<accession>A0A061JEA1</accession>
<feature type="coiled-coil region" evidence="1">
    <location>
        <begin position="222"/>
        <end position="249"/>
    </location>
</feature>
<organism evidence="4 5">
    <name type="scientific">Trypanosoma rangeli SC58</name>
    <dbReference type="NCBI Taxonomy" id="429131"/>
    <lineage>
        <taxon>Eukaryota</taxon>
        <taxon>Discoba</taxon>
        <taxon>Euglenozoa</taxon>
        <taxon>Kinetoplastea</taxon>
        <taxon>Metakinetoplastina</taxon>
        <taxon>Trypanosomatida</taxon>
        <taxon>Trypanosomatidae</taxon>
        <taxon>Trypanosoma</taxon>
        <taxon>Herpetosoma</taxon>
    </lineage>
</organism>
<proteinExistence type="predicted"/>
<reference evidence="4 5" key="1">
    <citation type="submission" date="2013-07" db="EMBL/GenBank/DDBJ databases">
        <authorList>
            <person name="Stoco P.H."/>
            <person name="Wagner G."/>
            <person name="Gerber A."/>
            <person name="Zaha A."/>
            <person name="Thompson C."/>
            <person name="Bartholomeu D.C."/>
            <person name="Luckemeyer D.D."/>
            <person name="Bahia D."/>
            <person name="Loreto E."/>
            <person name="Prestes E.B."/>
            <person name="Lima F.M."/>
            <person name="Rodrigues-Luiz G."/>
            <person name="Vallejo G.A."/>
            <person name="Filho J.F."/>
            <person name="Monteiro K.M."/>
            <person name="Tyler K.M."/>
            <person name="de Almeida L.G."/>
            <person name="Ortiz M.F."/>
            <person name="Siervo M.A."/>
            <person name="de Moraes M.H."/>
            <person name="Cunha O.L."/>
            <person name="Mendonca-Neto R."/>
            <person name="Silva R."/>
            <person name="Teixeira S.M."/>
            <person name="Murta S.M."/>
            <person name="Sincero T.C."/>
            <person name="Mendes T.A."/>
            <person name="Urmenyi T.P."/>
            <person name="Silva V.G."/>
            <person name="da Rocha W.D."/>
            <person name="Andersson B."/>
            <person name="Romanha A.J."/>
            <person name="Steindel M."/>
            <person name="de Vasconcelos A.T."/>
            <person name="Grisard E.C."/>
        </authorList>
    </citation>
    <scope>NUCLEOTIDE SEQUENCE [LARGE SCALE GENOMIC DNA]</scope>
    <source>
        <strain evidence="4 5">SC58</strain>
    </source>
</reference>
<dbReference type="Proteomes" id="UP000031737">
    <property type="component" value="Unassembled WGS sequence"/>
</dbReference>
<evidence type="ECO:0000313" key="5">
    <source>
        <dbReference type="Proteomes" id="UP000031737"/>
    </source>
</evidence>
<keyword evidence="1" id="KW-0175">Coiled coil</keyword>
<keyword evidence="5" id="KW-1185">Reference proteome</keyword>
<feature type="coiled-coil region" evidence="1">
    <location>
        <begin position="11"/>
        <end position="170"/>
    </location>
</feature>
<dbReference type="InterPro" id="IPR035892">
    <property type="entry name" value="C2_domain_sf"/>
</dbReference>
<comment type="caution">
    <text evidence="4">The sequence shown here is derived from an EMBL/GenBank/DDBJ whole genome shotgun (WGS) entry which is preliminary data.</text>
</comment>
<sequence length="937" mass="109106">MSSAEWMQRKNIEYKQKIEELNGLCTELKEQLARKELNEYEQDVRIRDLKTQLKELSDVEDRLSLANRNARVLEEENNSLLLKLKSGELEKKARTMVRAEAVKLIEENNHLRSEIDELRTSSNKAIQREHQLEHRCKVLTEEQEKSDAQILSLNKKNSEMEDRFREEQHQWTLAKETWEAERTRYIQDYEEVLASIQRFDGSTQQREYRDIKERGNEQQLQQALLKEDITELEEKMRLAEDRFRAKEKEWRRLESALRCEIDSLKKSNNQGGKEVYHAFQEQLASFKEEVTAFRGERRISRVPLSFPMGDAPNDDEDERINELEAELQTSTSRIKALEEINGSLSQKNAEVSKENEKLREEIENLQDKCSHMEDRSSEREVRIKELEVLLASAKKNTMLSAGFDIEHGTKRDQVLNFEVEDVLRENEQLRATLRRYERQITDLKSSHAQQLAFQEARQNDQLAQIEELLRRSDGTRLRFSQHNSLKGPSTDRFQEAQDFILNENEQYQGKKVGMDPVMINKFTKDKLDCVDEVMRALEAAWASEDESKREIKKLRHENAELVAAIGGGEQRGNEDELRRDAQHFDPQEEQRQKEIHLHQAGKEHLTDQLYNLQYENKLKDDKINDLQARLVELEHRFKNDKELLRRQEGIPKENEIEHRMRKLEAAIEEKEADLSGISKSRDKRIQELNTQLATMRGANDGLWKQLVNLQEKKSASQGRPSSGRNSRTPRGSARRHSVEHLTYSQPSTQLSEERRRAVVADGAHLAVTIVELSDVMRNGKPITEPGYVIIKGKSVKEKYKTSVKELASVIRFDETFVFYLAQPDEDVITLHVYYKAKNSSREYHVGDACFTMASLYRGIPRQRLAVVAQNPGTKDARRSAQVEVIMQSDDFGKMTVPTEAEVEDEKLRFNELLKRIEISSPENLHCVDVLMTANTIP</sequence>
<feature type="coiled-coil region" evidence="1">
    <location>
        <begin position="313"/>
        <end position="375"/>
    </location>
</feature>
<dbReference type="VEuPathDB" id="TriTrypDB:TRSC58_00409"/>
<dbReference type="PROSITE" id="PS50004">
    <property type="entry name" value="C2"/>
    <property type="match status" value="1"/>
</dbReference>
<feature type="coiled-coil region" evidence="1">
    <location>
        <begin position="616"/>
        <end position="680"/>
    </location>
</feature>
<dbReference type="OrthoDB" id="271924at2759"/>